<dbReference type="AlphaFoldDB" id="A0A9D2UV41"/>
<evidence type="ECO:0000256" key="6">
    <source>
        <dbReference type="SAM" id="Phobius"/>
    </source>
</evidence>
<feature type="transmembrane region" description="Helical" evidence="6">
    <location>
        <begin position="431"/>
        <end position="453"/>
    </location>
</feature>
<dbReference type="InterPro" id="IPR011701">
    <property type="entry name" value="MFS"/>
</dbReference>
<comment type="caution">
    <text evidence="8">The sequence shown here is derived from an EMBL/GenBank/DDBJ whole genome shotgun (WGS) entry which is preliminary data.</text>
</comment>
<gene>
    <name evidence="8" type="ORF">K8U77_00795</name>
</gene>
<dbReference type="SUPFAM" id="SSF103473">
    <property type="entry name" value="MFS general substrate transporter"/>
    <property type="match status" value="1"/>
</dbReference>
<feature type="transmembrane region" description="Helical" evidence="6">
    <location>
        <begin position="148"/>
        <end position="178"/>
    </location>
</feature>
<reference evidence="8" key="2">
    <citation type="submission" date="2021-09" db="EMBL/GenBank/DDBJ databases">
        <authorList>
            <person name="Gilroy R."/>
        </authorList>
    </citation>
    <scope>NUCLEOTIDE SEQUENCE</scope>
    <source>
        <strain evidence="8">ChiGjej6B6-11269</strain>
    </source>
</reference>
<evidence type="ECO:0000256" key="2">
    <source>
        <dbReference type="ARBA" id="ARBA00022692"/>
    </source>
</evidence>
<feature type="transmembrane region" description="Helical" evidence="6">
    <location>
        <begin position="21"/>
        <end position="41"/>
    </location>
</feature>
<dbReference type="GO" id="GO:0022857">
    <property type="term" value="F:transmembrane transporter activity"/>
    <property type="evidence" value="ECO:0007669"/>
    <property type="project" value="InterPro"/>
</dbReference>
<comment type="subcellular location">
    <subcellularLocation>
        <location evidence="1">Cell membrane</location>
        <topology evidence="1">Multi-pass membrane protein</topology>
    </subcellularLocation>
</comment>
<evidence type="ECO:0000259" key="7">
    <source>
        <dbReference type="PROSITE" id="PS50850"/>
    </source>
</evidence>
<organism evidence="8 9">
    <name type="scientific">Slackia equolifaciens</name>
    <dbReference type="NCBI Taxonomy" id="498718"/>
    <lineage>
        <taxon>Bacteria</taxon>
        <taxon>Bacillati</taxon>
        <taxon>Actinomycetota</taxon>
        <taxon>Coriobacteriia</taxon>
        <taxon>Eggerthellales</taxon>
        <taxon>Eggerthellaceae</taxon>
        <taxon>Slackia</taxon>
    </lineage>
</organism>
<name>A0A9D2UV41_9ACTN</name>
<dbReference type="GO" id="GO:0005886">
    <property type="term" value="C:plasma membrane"/>
    <property type="evidence" value="ECO:0007669"/>
    <property type="project" value="UniProtKB-SubCell"/>
</dbReference>
<feature type="transmembrane region" description="Helical" evidence="6">
    <location>
        <begin position="92"/>
        <end position="108"/>
    </location>
</feature>
<protein>
    <submittedName>
        <fullName evidence="8">MFS transporter</fullName>
    </submittedName>
</protein>
<dbReference type="Gene3D" id="1.20.1250.20">
    <property type="entry name" value="MFS general substrate transporter like domains"/>
    <property type="match status" value="1"/>
</dbReference>
<dbReference type="Proteomes" id="UP000786989">
    <property type="component" value="Unassembled WGS sequence"/>
</dbReference>
<proteinExistence type="predicted"/>
<evidence type="ECO:0000313" key="8">
    <source>
        <dbReference type="EMBL" id="HJF64641.1"/>
    </source>
</evidence>
<feature type="domain" description="Major facilitator superfamily (MFS) profile" evidence="7">
    <location>
        <begin position="27"/>
        <end position="457"/>
    </location>
</feature>
<keyword evidence="4 6" id="KW-0472">Membrane</keyword>
<dbReference type="InterPro" id="IPR050327">
    <property type="entry name" value="Proton-linked_MCT"/>
</dbReference>
<evidence type="ECO:0000256" key="4">
    <source>
        <dbReference type="ARBA" id="ARBA00023136"/>
    </source>
</evidence>
<feature type="transmembrane region" description="Helical" evidence="6">
    <location>
        <begin position="356"/>
        <end position="382"/>
    </location>
</feature>
<keyword evidence="2 6" id="KW-0812">Transmembrane</keyword>
<accession>A0A9D2UV41</accession>
<dbReference type="PROSITE" id="PS51257">
    <property type="entry name" value="PROKAR_LIPOPROTEIN"/>
    <property type="match status" value="1"/>
</dbReference>
<reference evidence="8" key="1">
    <citation type="journal article" date="2021" name="PeerJ">
        <title>Extensive microbial diversity within the chicken gut microbiome revealed by metagenomics and culture.</title>
        <authorList>
            <person name="Gilroy R."/>
            <person name="Ravi A."/>
            <person name="Getino M."/>
            <person name="Pursley I."/>
            <person name="Horton D.L."/>
            <person name="Alikhan N.F."/>
            <person name="Baker D."/>
            <person name="Gharbi K."/>
            <person name="Hall N."/>
            <person name="Watson M."/>
            <person name="Adriaenssens E.M."/>
            <person name="Foster-Nyarko E."/>
            <person name="Jarju S."/>
            <person name="Secka A."/>
            <person name="Antonio M."/>
            <person name="Oren A."/>
            <person name="Chaudhuri R.R."/>
            <person name="La Ragione R."/>
            <person name="Hildebrand F."/>
            <person name="Pallen M.J."/>
        </authorList>
    </citation>
    <scope>NUCLEOTIDE SEQUENCE</scope>
    <source>
        <strain evidence="8">ChiGjej6B6-11269</strain>
    </source>
</reference>
<evidence type="ECO:0000256" key="3">
    <source>
        <dbReference type="ARBA" id="ARBA00022989"/>
    </source>
</evidence>
<feature type="transmembrane region" description="Helical" evidence="6">
    <location>
        <begin position="61"/>
        <end position="80"/>
    </location>
</feature>
<dbReference type="InterPro" id="IPR036259">
    <property type="entry name" value="MFS_trans_sf"/>
</dbReference>
<evidence type="ECO:0000256" key="1">
    <source>
        <dbReference type="ARBA" id="ARBA00004651"/>
    </source>
</evidence>
<sequence length="461" mass="48485">MKRANTGKSQARSGKVRGRIHPAWLVFIGCLGFYSLVIGFLSNTAGNYYEPVMQETGWSRFEATIFTVIMPIVACACSPFSGKILNRFGPRTVLPACVIAFGIAYLLTAVTRGLWSWILFGVVYGATSSFIMYLAVPVLINAWFAKRMGLLIGIVGASLSVCAAIASPLTTFLIGLLGWRCARVVMGVTVTALACAITVACVRGMPDTLGVAPYGAEEDASCNTRKRDALRTRGARSDGAQPPQTVEARSEGVSAAQRASAHADARGVEASRAMRSPAFVLLLVSAGCFVMSATLCQQIASFGAESPHIGAVAGAFAVSIVSSVAIFAKIFLGWVSDRYGARVAARMGAGCGCMGALVMLCASGVPAFFLGAALFGCGYSALSVVNPLATKDCFGPRDYTRIYARVTTAVFFFNAIGASAYAVIYDVTGSYAGMFVMVIALYATAFLIVPLAISLGSKLWK</sequence>
<feature type="region of interest" description="Disordered" evidence="5">
    <location>
        <begin position="225"/>
        <end position="252"/>
    </location>
</feature>
<feature type="transmembrane region" description="Helical" evidence="6">
    <location>
        <begin position="402"/>
        <end position="424"/>
    </location>
</feature>
<feature type="transmembrane region" description="Helical" evidence="6">
    <location>
        <begin position="184"/>
        <end position="202"/>
    </location>
</feature>
<evidence type="ECO:0000256" key="5">
    <source>
        <dbReference type="SAM" id="MobiDB-lite"/>
    </source>
</evidence>
<evidence type="ECO:0000313" key="9">
    <source>
        <dbReference type="Proteomes" id="UP000786989"/>
    </source>
</evidence>
<feature type="transmembrane region" description="Helical" evidence="6">
    <location>
        <begin position="279"/>
        <end position="300"/>
    </location>
</feature>
<dbReference type="PANTHER" id="PTHR11360">
    <property type="entry name" value="MONOCARBOXYLATE TRANSPORTER"/>
    <property type="match status" value="1"/>
</dbReference>
<dbReference type="InterPro" id="IPR020846">
    <property type="entry name" value="MFS_dom"/>
</dbReference>
<dbReference type="PROSITE" id="PS50850">
    <property type="entry name" value="MFS"/>
    <property type="match status" value="1"/>
</dbReference>
<feature type="transmembrane region" description="Helical" evidence="6">
    <location>
        <begin position="114"/>
        <end position="136"/>
    </location>
</feature>
<dbReference type="Pfam" id="PF07690">
    <property type="entry name" value="MFS_1"/>
    <property type="match status" value="1"/>
</dbReference>
<dbReference type="EMBL" id="DYWI01000015">
    <property type="protein sequence ID" value="HJF64641.1"/>
    <property type="molecule type" value="Genomic_DNA"/>
</dbReference>
<feature type="transmembrane region" description="Helical" evidence="6">
    <location>
        <begin position="312"/>
        <end position="335"/>
    </location>
</feature>
<keyword evidence="3 6" id="KW-1133">Transmembrane helix</keyword>
<dbReference type="PANTHER" id="PTHR11360:SF290">
    <property type="entry name" value="MONOCARBOXYLATE MFS PERMEASE"/>
    <property type="match status" value="1"/>
</dbReference>